<dbReference type="Pfam" id="PF00092">
    <property type="entry name" value="VWA"/>
    <property type="match status" value="1"/>
</dbReference>
<dbReference type="PANTHER" id="PTHR10579:SF146">
    <property type="entry name" value="RING-TYPE DOMAIN-CONTAINING PROTEIN"/>
    <property type="match status" value="1"/>
</dbReference>
<protein>
    <submittedName>
        <fullName evidence="2">Putative VWA-Hint protein, Vwaint</fullName>
    </submittedName>
</protein>
<dbReference type="InterPro" id="IPR002035">
    <property type="entry name" value="VWF_A"/>
</dbReference>
<dbReference type="Gene3D" id="3.40.50.410">
    <property type="entry name" value="von Willebrand factor, type A domain"/>
    <property type="match status" value="1"/>
</dbReference>
<feature type="domain" description="VWFA" evidence="1">
    <location>
        <begin position="1"/>
        <end position="175"/>
    </location>
</feature>
<dbReference type="Gramene" id="PRQ29915">
    <property type="protein sequence ID" value="PRQ29915"/>
    <property type="gene ID" value="RchiOBHm_Chr5g0018991"/>
</dbReference>
<dbReference type="PANTHER" id="PTHR10579">
    <property type="entry name" value="CALCIUM-ACTIVATED CHLORIDE CHANNEL REGULATOR"/>
    <property type="match status" value="1"/>
</dbReference>
<dbReference type="AlphaFoldDB" id="A0A2P6Q6V7"/>
<dbReference type="InterPro" id="IPR036465">
    <property type="entry name" value="vWFA_dom_sf"/>
</dbReference>
<name>A0A2P6Q6V7_ROSCH</name>
<reference evidence="2 3" key="1">
    <citation type="journal article" date="2018" name="Nat. Genet.">
        <title>The Rosa genome provides new insights in the design of modern roses.</title>
        <authorList>
            <person name="Bendahmane M."/>
        </authorList>
    </citation>
    <scope>NUCLEOTIDE SEQUENCE [LARGE SCALE GENOMIC DNA]</scope>
    <source>
        <strain evidence="3">cv. Old Blush</strain>
    </source>
</reference>
<gene>
    <name evidence="2" type="ORF">RchiOBHm_Chr5g0018991</name>
</gene>
<dbReference type="SMART" id="SM00327">
    <property type="entry name" value="VWA"/>
    <property type="match status" value="1"/>
</dbReference>
<dbReference type="EMBL" id="PDCK01000043">
    <property type="protein sequence ID" value="PRQ29915.1"/>
    <property type="molecule type" value="Genomic_DNA"/>
</dbReference>
<accession>A0A2P6Q6V7</accession>
<comment type="caution">
    <text evidence="2">The sequence shown here is derived from an EMBL/GenBank/DDBJ whole genome shotgun (WGS) entry which is preliminary data.</text>
</comment>
<sequence length="375" mass="40972">MSGLKLDLVKRAVKFIIQNLGPSDRLSIVIFSTTARRVFPLRRMSVEGRESAVRAVNSLRPDNMTNIVAGREIGIRVLEERRERNPVASIMLLSDGVDSYCHSPSQLLGQLPASIHSNCMQHEIPVHTFGFGSDHDPNTMHAISNASGGTFSFIESVGMIQNSFALCIGGLLSVLAQEVRLTVRSASRGVKIVAIPSGRYVRNISDEGLQGVVDVGSLYAEEEKQFLVYLLVPQSSASNTRTSLLDVSCVYRDLAANELIQMQGELVEIPRPVVCSPADQVVSLEVDRQRNRILVSETIAKAQGLAEIGNLEAARAILTQRRETLLTTPAARAGDGLSNLLETELQEIMDRMTTMDLYTHTGRAYALLGMSSHSL</sequence>
<keyword evidence="3" id="KW-1185">Reference proteome</keyword>
<dbReference type="STRING" id="74649.A0A2P6Q6V7"/>
<dbReference type="Proteomes" id="UP000238479">
    <property type="component" value="Chromosome 5"/>
</dbReference>
<dbReference type="InterPro" id="IPR051266">
    <property type="entry name" value="CLCR"/>
</dbReference>
<evidence type="ECO:0000313" key="2">
    <source>
        <dbReference type="EMBL" id="PRQ29915.1"/>
    </source>
</evidence>
<proteinExistence type="predicted"/>
<organism evidence="2 3">
    <name type="scientific">Rosa chinensis</name>
    <name type="common">China rose</name>
    <dbReference type="NCBI Taxonomy" id="74649"/>
    <lineage>
        <taxon>Eukaryota</taxon>
        <taxon>Viridiplantae</taxon>
        <taxon>Streptophyta</taxon>
        <taxon>Embryophyta</taxon>
        <taxon>Tracheophyta</taxon>
        <taxon>Spermatophyta</taxon>
        <taxon>Magnoliopsida</taxon>
        <taxon>eudicotyledons</taxon>
        <taxon>Gunneridae</taxon>
        <taxon>Pentapetalae</taxon>
        <taxon>rosids</taxon>
        <taxon>fabids</taxon>
        <taxon>Rosales</taxon>
        <taxon>Rosaceae</taxon>
        <taxon>Rosoideae</taxon>
        <taxon>Rosoideae incertae sedis</taxon>
        <taxon>Rosa</taxon>
    </lineage>
</organism>
<dbReference type="SUPFAM" id="SSF53300">
    <property type="entry name" value="vWA-like"/>
    <property type="match status" value="1"/>
</dbReference>
<evidence type="ECO:0000313" key="3">
    <source>
        <dbReference type="Proteomes" id="UP000238479"/>
    </source>
</evidence>
<evidence type="ECO:0000259" key="1">
    <source>
        <dbReference type="PROSITE" id="PS50234"/>
    </source>
</evidence>
<dbReference type="PROSITE" id="PS50234">
    <property type="entry name" value="VWFA"/>
    <property type="match status" value="1"/>
</dbReference>
<dbReference type="OMA" id="PRAEATN"/>